<dbReference type="InterPro" id="IPR049883">
    <property type="entry name" value="NOTCH1_EGF-like"/>
</dbReference>
<dbReference type="InterPro" id="IPR016186">
    <property type="entry name" value="C-type_lectin-like/link_sf"/>
</dbReference>
<dbReference type="InterPro" id="IPR018097">
    <property type="entry name" value="EGF_Ca-bd_CS"/>
</dbReference>
<feature type="domain" description="C-type lectin" evidence="9">
    <location>
        <begin position="853"/>
        <end position="967"/>
    </location>
</feature>
<evidence type="ECO:0000256" key="2">
    <source>
        <dbReference type="ARBA" id="ARBA00022729"/>
    </source>
</evidence>
<keyword evidence="3" id="KW-0677">Repeat</keyword>
<dbReference type="PROSITE" id="PS50026">
    <property type="entry name" value="EGF_3"/>
    <property type="match status" value="8"/>
</dbReference>
<dbReference type="Pfam" id="PF00090">
    <property type="entry name" value="TSP_1"/>
    <property type="match status" value="3"/>
</dbReference>
<dbReference type="PROSITE" id="PS01187">
    <property type="entry name" value="EGF_CA"/>
    <property type="match status" value="4"/>
</dbReference>
<evidence type="ECO:0000313" key="11">
    <source>
        <dbReference type="Proteomes" id="UP000838412"/>
    </source>
</evidence>
<feature type="chain" id="PRO_5035465951" evidence="7">
    <location>
        <begin position="26"/>
        <end position="970"/>
    </location>
</feature>
<dbReference type="Proteomes" id="UP000838412">
    <property type="component" value="Chromosome 1"/>
</dbReference>
<gene>
    <name evidence="10" type="primary">FBN1</name>
    <name evidence="10" type="ORF">BLAG_LOCUS1135</name>
</gene>
<sequence>MNLRLAKYVLVTAVLLILLTDDTDAWRRRRCQWRDCRWGPWSAWGPCSAACGTSGTQTRARGHAVTVYCGGTPCSGPTSQTQACNRKCCPQNCVWYNWGSWSACTATCGSSGIKDRTRGRSCTIGCTGEAREVLPCNRRCCPENCVWYNWGSWSACTATCGSSGIRDRTRNTECQIRLMYTSRVGHVPSDALVRPARCYPVTGGAVLETASGKAGDPGALARHPVEATEGVPEQGTGHQNRVVAPRAVGPATIGTTYTVASGAVLETATGVLGGPGALVRQAVKAAEHRHEQGQSIQNTAGGGHAVAATQTRGPVWGDAVVETVAGVTGVLGAPAQLHVAIREPIQEHGKIIAVSASCGGSSCTGDASETNPCNRYCPHGSPNGPICNCAGTGYNGTCCDNDIDECSTGVHNCHQHATCNNTVGSYRCECNSGYAGNGRTCTALCLGSTTCPHGGICSSPNHCTSCDSGYESPDCGNINECAMDTDNCHANASCTDTDGSFTCTCSDGYTGSGLHCERKAPNLVSCPADTRITVNSPSGGILDWTDPEFRFQPSNELANHQCSADKGDAAPIGTHSVQCWAEGFADGTTCDFDVIIEDINECAEETDTCADEATCTNTIGSYTCDCDSGYGGDGNSCTDINECAEETDTCADEAACTNTPGSYTCACGPGYRGDGSSCTDINECAEGTDTCADEATCTNTPGSYTCACDPGYRGDGGSCTDINECDEGTDTCDDDATCTNTIGSYTCDCDSGYRGDGNSCTDIDECAEGTDTCDDDATCTNTPGGYTCDCVDGYTGDGFTCTDVNECEEGTHTCDEHATCTNTPGGHTCACKAGYNGDGFTCTGGCSSGFEFWNGACYYYSPGRRTFLSAESDCDRRGAKLVVVPDSATHQYLIQRANGKRLIWIGLSDRRRERAFVWSNGVPLAQSFHPWRGRNNVRSDCVSMMKSRRTYVWKVRGCGAKLNYFCQKNP</sequence>
<feature type="domain" description="EGF-like" evidence="8">
    <location>
        <begin position="639"/>
        <end position="679"/>
    </location>
</feature>
<feature type="domain" description="EGF-like" evidence="8">
    <location>
        <begin position="477"/>
        <end position="517"/>
    </location>
</feature>
<dbReference type="Pfam" id="PF00059">
    <property type="entry name" value="Lectin_C"/>
    <property type="match status" value="1"/>
</dbReference>
<dbReference type="SUPFAM" id="SSF57196">
    <property type="entry name" value="EGF/Laminin"/>
    <property type="match status" value="1"/>
</dbReference>
<dbReference type="InterPro" id="IPR009030">
    <property type="entry name" value="Growth_fac_rcpt_cys_sf"/>
</dbReference>
<dbReference type="InterPro" id="IPR024731">
    <property type="entry name" value="NELL2-like_EGF"/>
</dbReference>
<dbReference type="InterPro" id="IPR051586">
    <property type="entry name" value="PKC-binding_NELL"/>
</dbReference>
<dbReference type="PROSITE" id="PS01186">
    <property type="entry name" value="EGF_2"/>
    <property type="match status" value="6"/>
</dbReference>
<dbReference type="PROSITE" id="PS50092">
    <property type="entry name" value="TSP1"/>
    <property type="match status" value="3"/>
</dbReference>
<feature type="signal peptide" evidence="7">
    <location>
        <begin position="1"/>
        <end position="25"/>
    </location>
</feature>
<reference evidence="10" key="1">
    <citation type="submission" date="2022-01" db="EMBL/GenBank/DDBJ databases">
        <authorList>
            <person name="Braso-Vives M."/>
        </authorList>
    </citation>
    <scope>NUCLEOTIDE SEQUENCE</scope>
</reference>
<keyword evidence="5" id="KW-0325">Glycoprotein</keyword>
<dbReference type="InterPro" id="IPR000152">
    <property type="entry name" value="EGF-type_Asp/Asn_hydroxyl_site"/>
</dbReference>
<dbReference type="AlphaFoldDB" id="A0A8J9WCT8"/>
<dbReference type="InterPro" id="IPR001881">
    <property type="entry name" value="EGF-like_Ca-bd_dom"/>
</dbReference>
<keyword evidence="4" id="KW-1015">Disulfide bond</keyword>
<keyword evidence="11" id="KW-1185">Reference proteome</keyword>
<dbReference type="CDD" id="cd00037">
    <property type="entry name" value="CLECT"/>
    <property type="match status" value="1"/>
</dbReference>
<dbReference type="SMART" id="SM00034">
    <property type="entry name" value="CLECT"/>
    <property type="match status" value="1"/>
</dbReference>
<evidence type="ECO:0000256" key="3">
    <source>
        <dbReference type="ARBA" id="ARBA00022737"/>
    </source>
</evidence>
<dbReference type="Pfam" id="PF12947">
    <property type="entry name" value="EGF_3"/>
    <property type="match status" value="5"/>
</dbReference>
<dbReference type="InterPro" id="IPR036383">
    <property type="entry name" value="TSP1_rpt_sf"/>
</dbReference>
<dbReference type="FunFam" id="2.10.25.10:FF:000038">
    <property type="entry name" value="Fibrillin 2"/>
    <property type="match status" value="8"/>
</dbReference>
<dbReference type="InterPro" id="IPR000742">
    <property type="entry name" value="EGF"/>
</dbReference>
<feature type="domain" description="EGF-like" evidence="8">
    <location>
        <begin position="680"/>
        <end position="720"/>
    </location>
</feature>
<feature type="domain" description="EGF-like" evidence="8">
    <location>
        <begin position="762"/>
        <end position="800"/>
    </location>
</feature>
<evidence type="ECO:0000256" key="4">
    <source>
        <dbReference type="ARBA" id="ARBA00023157"/>
    </source>
</evidence>
<dbReference type="Gene3D" id="2.20.100.10">
    <property type="entry name" value="Thrombospondin type-1 (TSP1) repeat"/>
    <property type="match status" value="3"/>
</dbReference>
<comment type="caution">
    <text evidence="6">Lacks conserved residue(s) required for the propagation of feature annotation.</text>
</comment>
<keyword evidence="1 6" id="KW-0245">EGF-like domain</keyword>
<dbReference type="Gene3D" id="3.10.100.10">
    <property type="entry name" value="Mannose-Binding Protein A, subunit A"/>
    <property type="match status" value="1"/>
</dbReference>
<dbReference type="GO" id="GO:0008201">
    <property type="term" value="F:heparin binding"/>
    <property type="evidence" value="ECO:0007669"/>
    <property type="project" value="TreeGrafter"/>
</dbReference>
<evidence type="ECO:0000313" key="10">
    <source>
        <dbReference type="EMBL" id="CAH1230750.1"/>
    </source>
</evidence>
<evidence type="ECO:0000256" key="5">
    <source>
        <dbReference type="ARBA" id="ARBA00023180"/>
    </source>
</evidence>
<dbReference type="OrthoDB" id="10040649at2759"/>
<keyword evidence="2 7" id="KW-0732">Signal</keyword>
<dbReference type="SUPFAM" id="SSF57184">
    <property type="entry name" value="Growth factor receptor domain"/>
    <property type="match status" value="3"/>
</dbReference>
<name>A0A8J9WCT8_BRALA</name>
<dbReference type="InterPro" id="IPR000884">
    <property type="entry name" value="TSP1_rpt"/>
</dbReference>
<evidence type="ECO:0000256" key="6">
    <source>
        <dbReference type="PROSITE-ProRule" id="PRU00076"/>
    </source>
</evidence>
<dbReference type="SMART" id="SM00179">
    <property type="entry name" value="EGF_CA"/>
    <property type="match status" value="8"/>
</dbReference>
<accession>A0A8J9WCT8</accession>
<proteinExistence type="predicted"/>
<dbReference type="PROSITE" id="PS00010">
    <property type="entry name" value="ASX_HYDROXYL"/>
    <property type="match status" value="7"/>
</dbReference>
<dbReference type="SUPFAM" id="SSF82895">
    <property type="entry name" value="TSP-1 type 1 repeat"/>
    <property type="match status" value="3"/>
</dbReference>
<dbReference type="SUPFAM" id="SSF56436">
    <property type="entry name" value="C-type lectin-like"/>
    <property type="match status" value="1"/>
</dbReference>
<dbReference type="EMBL" id="OV696686">
    <property type="protein sequence ID" value="CAH1230750.1"/>
    <property type="molecule type" value="Genomic_DNA"/>
</dbReference>
<dbReference type="GO" id="GO:0005615">
    <property type="term" value="C:extracellular space"/>
    <property type="evidence" value="ECO:0007669"/>
    <property type="project" value="TreeGrafter"/>
</dbReference>
<dbReference type="InterPro" id="IPR016187">
    <property type="entry name" value="CTDL_fold"/>
</dbReference>
<protein>
    <submittedName>
        <fullName evidence="10">FBN1 protein</fullName>
    </submittedName>
</protein>
<dbReference type="SMART" id="SM00181">
    <property type="entry name" value="EGF"/>
    <property type="match status" value="9"/>
</dbReference>
<dbReference type="CDD" id="cd00054">
    <property type="entry name" value="EGF_CA"/>
    <property type="match status" value="8"/>
</dbReference>
<dbReference type="PROSITE" id="PS50041">
    <property type="entry name" value="C_TYPE_LECTIN_2"/>
    <property type="match status" value="1"/>
</dbReference>
<dbReference type="Gene3D" id="2.10.25.10">
    <property type="entry name" value="Laminin"/>
    <property type="match status" value="8"/>
</dbReference>
<feature type="domain" description="EGF-like" evidence="8">
    <location>
        <begin position="803"/>
        <end position="841"/>
    </location>
</feature>
<evidence type="ECO:0000256" key="7">
    <source>
        <dbReference type="SAM" id="SignalP"/>
    </source>
</evidence>
<organism evidence="10 11">
    <name type="scientific">Branchiostoma lanceolatum</name>
    <name type="common">Common lancelet</name>
    <name type="synonym">Amphioxus lanceolatum</name>
    <dbReference type="NCBI Taxonomy" id="7740"/>
    <lineage>
        <taxon>Eukaryota</taxon>
        <taxon>Metazoa</taxon>
        <taxon>Chordata</taxon>
        <taxon>Cephalochordata</taxon>
        <taxon>Leptocardii</taxon>
        <taxon>Amphioxiformes</taxon>
        <taxon>Branchiostomatidae</taxon>
        <taxon>Branchiostoma</taxon>
    </lineage>
</organism>
<feature type="domain" description="EGF-like" evidence="8">
    <location>
        <begin position="721"/>
        <end position="761"/>
    </location>
</feature>
<evidence type="ECO:0000259" key="9">
    <source>
        <dbReference type="PROSITE" id="PS50041"/>
    </source>
</evidence>
<evidence type="ECO:0000259" key="8">
    <source>
        <dbReference type="PROSITE" id="PS50026"/>
    </source>
</evidence>
<evidence type="ECO:0000256" key="1">
    <source>
        <dbReference type="ARBA" id="ARBA00022536"/>
    </source>
</evidence>
<dbReference type="GO" id="GO:0005509">
    <property type="term" value="F:calcium ion binding"/>
    <property type="evidence" value="ECO:0007669"/>
    <property type="project" value="InterPro"/>
</dbReference>
<dbReference type="PANTHER" id="PTHR24042:SF5">
    <property type="entry name" value="EGF-LIKE CALCIUM-BINDING DOMAIN-CONTAINING PROTEIN"/>
    <property type="match status" value="1"/>
</dbReference>
<dbReference type="InterPro" id="IPR001304">
    <property type="entry name" value="C-type_lectin-like"/>
</dbReference>
<dbReference type="PANTHER" id="PTHR24042">
    <property type="entry name" value="NEL HOMOLOG"/>
    <property type="match status" value="1"/>
</dbReference>
<feature type="domain" description="EGF-like" evidence="8">
    <location>
        <begin position="402"/>
        <end position="442"/>
    </location>
</feature>
<dbReference type="Pfam" id="PF07645">
    <property type="entry name" value="EGF_CA"/>
    <property type="match status" value="3"/>
</dbReference>
<dbReference type="SMART" id="SM00209">
    <property type="entry name" value="TSP1"/>
    <property type="match status" value="3"/>
</dbReference>
<feature type="domain" description="EGF-like" evidence="8">
    <location>
        <begin position="598"/>
        <end position="638"/>
    </location>
</feature>